<name>A0A6V7UAU0_MELEN</name>
<feature type="domain" description="RING-type" evidence="22">
    <location>
        <begin position="251"/>
        <end position="291"/>
    </location>
</feature>
<evidence type="ECO:0000256" key="13">
    <source>
        <dbReference type="ARBA" id="ARBA00022833"/>
    </source>
</evidence>
<sequence length="297" mass="32497">MGQRSSVQQPGADVAHRPRTSSDISNGLASRHQRHRSNNQRSRFQQNDTSSSSSSPSNRTSTDEDNRSEEDGAGDLNFASILMSHLGLSSGVSPSTTGSSNSAQRTNVRRSEGGSTLNNGFFHNRNPRTNRFGGSQRSRRALVSNSTSSAGELLSSGRLEALLRGMEDSLSASNSASSSSMRVMGTQKQQAALGRLRQSLPLLQLIGRDIKCPVCHKIVPLKDVEMHLVMCFTRPVLSYNDDVLTADKGECSICLEDMSEGDNIARLPCLCIYHKICIDEWFKRKNTCPEHPPVEDD</sequence>
<evidence type="ECO:0000256" key="16">
    <source>
        <dbReference type="ARBA" id="ARBA00023288"/>
    </source>
</evidence>
<feature type="compositionally biased region" description="Low complexity" evidence="21">
    <location>
        <begin position="89"/>
        <end position="102"/>
    </location>
</feature>
<keyword evidence="13" id="KW-0862">Zinc</keyword>
<evidence type="ECO:0000256" key="11">
    <source>
        <dbReference type="ARBA" id="ARBA00022771"/>
    </source>
</evidence>
<evidence type="ECO:0000256" key="12">
    <source>
        <dbReference type="ARBA" id="ARBA00022786"/>
    </source>
</evidence>
<evidence type="ECO:0000256" key="18">
    <source>
        <dbReference type="ARBA" id="ARBA00042177"/>
    </source>
</evidence>
<dbReference type="InterPro" id="IPR051878">
    <property type="entry name" value="ZNRF_ubiq-protein_ligase"/>
</dbReference>
<evidence type="ECO:0000256" key="17">
    <source>
        <dbReference type="ARBA" id="ARBA00040227"/>
    </source>
</evidence>
<dbReference type="EMBL" id="CAJEWN010000049">
    <property type="protein sequence ID" value="CAD2151915.1"/>
    <property type="molecule type" value="Genomic_DNA"/>
</dbReference>
<dbReference type="GO" id="GO:0043161">
    <property type="term" value="P:proteasome-mediated ubiquitin-dependent protein catabolic process"/>
    <property type="evidence" value="ECO:0007669"/>
    <property type="project" value="TreeGrafter"/>
</dbReference>
<evidence type="ECO:0000256" key="14">
    <source>
        <dbReference type="ARBA" id="ARBA00023136"/>
    </source>
</evidence>
<dbReference type="GO" id="GO:0005768">
    <property type="term" value="C:endosome"/>
    <property type="evidence" value="ECO:0007669"/>
    <property type="project" value="UniProtKB-SubCell"/>
</dbReference>
<dbReference type="GO" id="GO:0008270">
    <property type="term" value="F:zinc ion binding"/>
    <property type="evidence" value="ECO:0007669"/>
    <property type="project" value="UniProtKB-KW"/>
</dbReference>
<accession>A0A6V7UAU0</accession>
<keyword evidence="10" id="KW-0967">Endosome</keyword>
<feature type="compositionally biased region" description="Polar residues" evidence="21">
    <location>
        <begin position="39"/>
        <end position="48"/>
    </location>
</feature>
<evidence type="ECO:0000256" key="7">
    <source>
        <dbReference type="ARBA" id="ARBA00022679"/>
    </source>
</evidence>
<evidence type="ECO:0000256" key="2">
    <source>
        <dbReference type="ARBA" id="ARBA00004170"/>
    </source>
</evidence>
<dbReference type="PROSITE" id="PS50089">
    <property type="entry name" value="ZF_RING_2"/>
    <property type="match status" value="1"/>
</dbReference>
<protein>
    <recommendedName>
        <fullName evidence="17">E3 ubiquitin-protein ligase ZNRF1</fullName>
        <ecNumber evidence="6">2.3.2.27</ecNumber>
    </recommendedName>
    <alternativeName>
        <fullName evidence="18">RING-type E3 ubiquitin transferase ZNRF1</fullName>
    </alternativeName>
    <alternativeName>
        <fullName evidence="19">Zinc/RING finger protein 1</fullName>
    </alternativeName>
</protein>
<dbReference type="InterPro" id="IPR001841">
    <property type="entry name" value="Znf_RING"/>
</dbReference>
<keyword evidence="12" id="KW-0833">Ubl conjugation pathway</keyword>
<feature type="compositionally biased region" description="Polar residues" evidence="21">
    <location>
        <begin position="113"/>
        <end position="136"/>
    </location>
</feature>
<dbReference type="GO" id="GO:0005764">
    <property type="term" value="C:lysosome"/>
    <property type="evidence" value="ECO:0007669"/>
    <property type="project" value="UniProtKB-SubCell"/>
</dbReference>
<dbReference type="GO" id="GO:0061630">
    <property type="term" value="F:ubiquitin protein ligase activity"/>
    <property type="evidence" value="ECO:0007669"/>
    <property type="project" value="UniProtKB-EC"/>
</dbReference>
<dbReference type="InterPro" id="IPR013083">
    <property type="entry name" value="Znf_RING/FYVE/PHD"/>
</dbReference>
<dbReference type="Pfam" id="PF13639">
    <property type="entry name" value="zf-RING_2"/>
    <property type="match status" value="1"/>
</dbReference>
<reference evidence="23 24" key="1">
    <citation type="submission" date="2020-08" db="EMBL/GenBank/DDBJ databases">
        <authorList>
            <person name="Koutsovoulos G."/>
            <person name="Danchin GJ E."/>
        </authorList>
    </citation>
    <scope>NUCLEOTIDE SEQUENCE [LARGE SCALE GENOMIC DNA]</scope>
</reference>
<keyword evidence="9" id="KW-0479">Metal-binding</keyword>
<keyword evidence="7" id="KW-0808">Transferase</keyword>
<evidence type="ECO:0000259" key="22">
    <source>
        <dbReference type="PROSITE" id="PS50089"/>
    </source>
</evidence>
<keyword evidence="8" id="KW-0519">Myristate</keyword>
<comment type="caution">
    <text evidence="23">The sequence shown here is derived from an EMBL/GenBank/DDBJ whole genome shotgun (WGS) entry which is preliminary data.</text>
</comment>
<evidence type="ECO:0000256" key="15">
    <source>
        <dbReference type="ARBA" id="ARBA00023228"/>
    </source>
</evidence>
<evidence type="ECO:0000256" key="6">
    <source>
        <dbReference type="ARBA" id="ARBA00012483"/>
    </source>
</evidence>
<evidence type="ECO:0000313" key="24">
    <source>
        <dbReference type="Proteomes" id="UP000580250"/>
    </source>
</evidence>
<dbReference type="GO" id="GO:0070936">
    <property type="term" value="P:protein K48-linked ubiquitination"/>
    <property type="evidence" value="ECO:0007669"/>
    <property type="project" value="TreeGrafter"/>
</dbReference>
<dbReference type="EC" id="2.3.2.27" evidence="6"/>
<dbReference type="PANTHER" id="PTHR46661:SF4">
    <property type="entry name" value="RING-TYPE DOMAIN-CONTAINING PROTEIN"/>
    <property type="match status" value="1"/>
</dbReference>
<keyword evidence="15" id="KW-0458">Lysosome</keyword>
<dbReference type="SMART" id="SM00184">
    <property type="entry name" value="RING"/>
    <property type="match status" value="1"/>
</dbReference>
<feature type="compositionally biased region" description="Low complexity" evidence="21">
    <location>
        <begin position="49"/>
        <end position="60"/>
    </location>
</feature>
<dbReference type="AlphaFoldDB" id="A0A6V7UAU0"/>
<dbReference type="SUPFAM" id="SSF57850">
    <property type="entry name" value="RING/U-box"/>
    <property type="match status" value="1"/>
</dbReference>
<proteinExistence type="predicted"/>
<feature type="region of interest" description="Disordered" evidence="21">
    <location>
        <begin position="89"/>
        <end position="149"/>
    </location>
</feature>
<evidence type="ECO:0000256" key="8">
    <source>
        <dbReference type="ARBA" id="ARBA00022707"/>
    </source>
</evidence>
<evidence type="ECO:0000256" key="10">
    <source>
        <dbReference type="ARBA" id="ARBA00022753"/>
    </source>
</evidence>
<dbReference type="GO" id="GO:0016020">
    <property type="term" value="C:membrane"/>
    <property type="evidence" value="ECO:0007669"/>
    <property type="project" value="UniProtKB-SubCell"/>
</dbReference>
<dbReference type="PANTHER" id="PTHR46661">
    <property type="entry name" value="E3 UBIQUITIN-PROTEIN LIGASE ZNRF1-LIKE PROTEIN"/>
    <property type="match status" value="1"/>
</dbReference>
<gene>
    <name evidence="23" type="ORF">MENT_LOCUS10575</name>
</gene>
<dbReference type="OrthoDB" id="10057496at2759"/>
<evidence type="ECO:0000256" key="4">
    <source>
        <dbReference type="ARBA" id="ARBA00004371"/>
    </source>
</evidence>
<evidence type="ECO:0000313" key="23">
    <source>
        <dbReference type="EMBL" id="CAD2151915.1"/>
    </source>
</evidence>
<feature type="region of interest" description="Disordered" evidence="21">
    <location>
        <begin position="1"/>
        <end position="73"/>
    </location>
</feature>
<evidence type="ECO:0000256" key="1">
    <source>
        <dbReference type="ARBA" id="ARBA00000900"/>
    </source>
</evidence>
<keyword evidence="11 20" id="KW-0863">Zinc-finger</keyword>
<dbReference type="Gene3D" id="3.30.40.10">
    <property type="entry name" value="Zinc/RING finger domain, C3HC4 (zinc finger)"/>
    <property type="match status" value="1"/>
</dbReference>
<evidence type="ECO:0000256" key="9">
    <source>
        <dbReference type="ARBA" id="ARBA00022723"/>
    </source>
</evidence>
<comment type="catalytic activity">
    <reaction evidence="1">
        <text>S-ubiquitinyl-[E2 ubiquitin-conjugating enzyme]-L-cysteine + [acceptor protein]-L-lysine = [E2 ubiquitin-conjugating enzyme]-L-cysteine + N(6)-ubiquitinyl-[acceptor protein]-L-lysine.</text>
        <dbReference type="EC" id="2.3.2.27"/>
    </reaction>
</comment>
<comment type="subcellular location">
    <subcellularLocation>
        <location evidence="3">Endosome</location>
    </subcellularLocation>
    <subcellularLocation>
        <location evidence="4">Lysosome</location>
    </subcellularLocation>
    <subcellularLocation>
        <location evidence="2">Membrane</location>
        <topology evidence="2">Peripheral membrane protein</topology>
    </subcellularLocation>
</comment>
<comment type="pathway">
    <text evidence="5">Protein modification; protein ubiquitination.</text>
</comment>
<dbReference type="FunFam" id="3.30.40.10:FF:000235">
    <property type="entry name" value="E3 ubiquitin-protein ligase ZNRF1"/>
    <property type="match status" value="1"/>
</dbReference>
<evidence type="ECO:0000256" key="3">
    <source>
        <dbReference type="ARBA" id="ARBA00004177"/>
    </source>
</evidence>
<dbReference type="CDD" id="cd16489">
    <property type="entry name" value="mRING-CH-C4HC2H_ZNRF"/>
    <property type="match status" value="1"/>
</dbReference>
<dbReference type="Proteomes" id="UP000580250">
    <property type="component" value="Unassembled WGS sequence"/>
</dbReference>
<organism evidence="23 24">
    <name type="scientific">Meloidogyne enterolobii</name>
    <name type="common">Root-knot nematode worm</name>
    <name type="synonym">Meloidogyne mayaguensis</name>
    <dbReference type="NCBI Taxonomy" id="390850"/>
    <lineage>
        <taxon>Eukaryota</taxon>
        <taxon>Metazoa</taxon>
        <taxon>Ecdysozoa</taxon>
        <taxon>Nematoda</taxon>
        <taxon>Chromadorea</taxon>
        <taxon>Rhabditida</taxon>
        <taxon>Tylenchina</taxon>
        <taxon>Tylenchomorpha</taxon>
        <taxon>Tylenchoidea</taxon>
        <taxon>Meloidogynidae</taxon>
        <taxon>Meloidogyninae</taxon>
        <taxon>Meloidogyne</taxon>
    </lineage>
</organism>
<keyword evidence="14" id="KW-0472">Membrane</keyword>
<evidence type="ECO:0000256" key="5">
    <source>
        <dbReference type="ARBA" id="ARBA00004906"/>
    </source>
</evidence>
<evidence type="ECO:0000256" key="20">
    <source>
        <dbReference type="PROSITE-ProRule" id="PRU00175"/>
    </source>
</evidence>
<evidence type="ECO:0000256" key="19">
    <source>
        <dbReference type="ARBA" id="ARBA00042305"/>
    </source>
</evidence>
<keyword evidence="16" id="KW-0449">Lipoprotein</keyword>
<evidence type="ECO:0000256" key="21">
    <source>
        <dbReference type="SAM" id="MobiDB-lite"/>
    </source>
</evidence>